<evidence type="ECO:0000256" key="1">
    <source>
        <dbReference type="ARBA" id="ARBA00010203"/>
    </source>
</evidence>
<dbReference type="GO" id="GO:0009307">
    <property type="term" value="P:DNA restriction-modification system"/>
    <property type="evidence" value="ECO:0007669"/>
    <property type="project" value="UniProtKB-KW"/>
</dbReference>
<protein>
    <recommendedName>
        <fullName evidence="2">site-specific DNA-methyltransferase (cytosine-N(4)-specific)</fullName>
        <ecNumber evidence="2">2.1.1.113</ecNumber>
    </recommendedName>
</protein>
<feature type="non-terminal residue" evidence="8">
    <location>
        <position position="1"/>
    </location>
</feature>
<dbReference type="EMBL" id="BARW01015397">
    <property type="protein sequence ID" value="GAI94290.1"/>
    <property type="molecule type" value="Genomic_DNA"/>
</dbReference>
<evidence type="ECO:0000256" key="7">
    <source>
        <dbReference type="ARBA" id="ARBA00049120"/>
    </source>
</evidence>
<dbReference type="SUPFAM" id="SSF53335">
    <property type="entry name" value="S-adenosyl-L-methionine-dependent methyltransferases"/>
    <property type="match status" value="1"/>
</dbReference>
<accession>X1U384</accession>
<keyword evidence="4" id="KW-0808">Transferase</keyword>
<name>X1U384_9ZZZZ</name>
<evidence type="ECO:0000256" key="2">
    <source>
        <dbReference type="ARBA" id="ARBA00012185"/>
    </source>
</evidence>
<evidence type="ECO:0000256" key="3">
    <source>
        <dbReference type="ARBA" id="ARBA00022603"/>
    </source>
</evidence>
<gene>
    <name evidence="8" type="ORF">S12H4_27037</name>
</gene>
<evidence type="ECO:0000256" key="4">
    <source>
        <dbReference type="ARBA" id="ARBA00022679"/>
    </source>
</evidence>
<organism evidence="8">
    <name type="scientific">marine sediment metagenome</name>
    <dbReference type="NCBI Taxonomy" id="412755"/>
    <lineage>
        <taxon>unclassified sequences</taxon>
        <taxon>metagenomes</taxon>
        <taxon>ecological metagenomes</taxon>
    </lineage>
</organism>
<dbReference type="GO" id="GO:0015667">
    <property type="term" value="F:site-specific DNA-methyltransferase (cytosine-N4-specific) activity"/>
    <property type="evidence" value="ECO:0007669"/>
    <property type="project" value="UniProtKB-EC"/>
</dbReference>
<sequence>HSDMKFSHREYTTFRPNICKYFIDSVLPNSKNILDPMAGTAPLIPYVECQHLTAFFYDILPVYYYINRAKTYKVFKKVYGKQLILIEKELIKKLKSINNKKLLISEKWIPDDILEDLLNVWKLSDNYEKQINIFVKAIIIMSIHPLGCAIVSPNNATWHEQGGMTSEKDIDQIIHENMNKYKSYYEAYYSKLARGGNTNFNTCNSQEIQDVNNIDTIITSPPYANHYDYVIMYAPELYFLSKVDKNINIKNLRTEILASNKVLDFQGSNNIELINK</sequence>
<dbReference type="InterPro" id="IPR017985">
    <property type="entry name" value="MeTrfase_CN4_CS"/>
</dbReference>
<dbReference type="EC" id="2.1.1.113" evidence="2"/>
<evidence type="ECO:0000313" key="8">
    <source>
        <dbReference type="EMBL" id="GAI94290.1"/>
    </source>
</evidence>
<dbReference type="GO" id="GO:0032259">
    <property type="term" value="P:methylation"/>
    <property type="evidence" value="ECO:0007669"/>
    <property type="project" value="UniProtKB-KW"/>
</dbReference>
<comment type="similarity">
    <text evidence="1">Belongs to the N(4)/N(6)-methyltransferase family. N(4) subfamily.</text>
</comment>
<evidence type="ECO:0000256" key="5">
    <source>
        <dbReference type="ARBA" id="ARBA00022691"/>
    </source>
</evidence>
<dbReference type="PROSITE" id="PS00093">
    <property type="entry name" value="N4_MTASE"/>
    <property type="match status" value="1"/>
</dbReference>
<dbReference type="AlphaFoldDB" id="X1U384"/>
<proteinExistence type="inferred from homology"/>
<keyword evidence="3" id="KW-0489">Methyltransferase</keyword>
<keyword evidence="5" id="KW-0949">S-adenosyl-L-methionine</keyword>
<evidence type="ECO:0000256" key="6">
    <source>
        <dbReference type="ARBA" id="ARBA00022747"/>
    </source>
</evidence>
<dbReference type="InterPro" id="IPR029063">
    <property type="entry name" value="SAM-dependent_MTases_sf"/>
</dbReference>
<comment type="catalytic activity">
    <reaction evidence="7">
        <text>a 2'-deoxycytidine in DNA + S-adenosyl-L-methionine = an N(4)-methyl-2'-deoxycytidine in DNA + S-adenosyl-L-homocysteine + H(+)</text>
        <dbReference type="Rhea" id="RHEA:16857"/>
        <dbReference type="Rhea" id="RHEA-COMP:11369"/>
        <dbReference type="Rhea" id="RHEA-COMP:13674"/>
        <dbReference type="ChEBI" id="CHEBI:15378"/>
        <dbReference type="ChEBI" id="CHEBI:57856"/>
        <dbReference type="ChEBI" id="CHEBI:59789"/>
        <dbReference type="ChEBI" id="CHEBI:85452"/>
        <dbReference type="ChEBI" id="CHEBI:137933"/>
        <dbReference type="EC" id="2.1.1.113"/>
    </reaction>
</comment>
<dbReference type="GO" id="GO:0003677">
    <property type="term" value="F:DNA binding"/>
    <property type="evidence" value="ECO:0007669"/>
    <property type="project" value="InterPro"/>
</dbReference>
<reference evidence="8" key="1">
    <citation type="journal article" date="2014" name="Front. Microbiol.">
        <title>High frequency of phylogenetically diverse reductive dehalogenase-homologous genes in deep subseafloor sedimentary metagenomes.</title>
        <authorList>
            <person name="Kawai M."/>
            <person name="Futagami T."/>
            <person name="Toyoda A."/>
            <person name="Takaki Y."/>
            <person name="Nishi S."/>
            <person name="Hori S."/>
            <person name="Arai W."/>
            <person name="Tsubouchi T."/>
            <person name="Morono Y."/>
            <person name="Uchiyama I."/>
            <person name="Ito T."/>
            <person name="Fujiyama A."/>
            <person name="Inagaki F."/>
            <person name="Takami H."/>
        </authorList>
    </citation>
    <scope>NUCLEOTIDE SEQUENCE</scope>
    <source>
        <strain evidence="8">Expedition CK06-06</strain>
    </source>
</reference>
<keyword evidence="6" id="KW-0680">Restriction system</keyword>
<comment type="caution">
    <text evidence="8">The sequence shown here is derived from an EMBL/GenBank/DDBJ whole genome shotgun (WGS) entry which is preliminary data.</text>
</comment>